<name>A0A0K2V2W5_LEPSM</name>
<accession>A0A0K2V2W5</accession>
<protein>
    <submittedName>
        <fullName evidence="1">Uncharacterized protein</fullName>
    </submittedName>
</protein>
<proteinExistence type="predicted"/>
<dbReference type="AlphaFoldDB" id="A0A0K2V2W5"/>
<evidence type="ECO:0000313" key="1">
    <source>
        <dbReference type="EMBL" id="CDW44858.1"/>
    </source>
</evidence>
<dbReference type="EMBL" id="HACA01027497">
    <property type="protein sequence ID" value="CDW44858.1"/>
    <property type="molecule type" value="Transcribed_RNA"/>
</dbReference>
<organism evidence="1">
    <name type="scientific">Lepeophtheirus salmonis</name>
    <name type="common">Salmon louse</name>
    <name type="synonym">Caligus salmonis</name>
    <dbReference type="NCBI Taxonomy" id="72036"/>
    <lineage>
        <taxon>Eukaryota</taxon>
        <taxon>Metazoa</taxon>
        <taxon>Ecdysozoa</taxon>
        <taxon>Arthropoda</taxon>
        <taxon>Crustacea</taxon>
        <taxon>Multicrustacea</taxon>
        <taxon>Hexanauplia</taxon>
        <taxon>Copepoda</taxon>
        <taxon>Siphonostomatoida</taxon>
        <taxon>Caligidae</taxon>
        <taxon>Lepeophtheirus</taxon>
    </lineage>
</organism>
<reference evidence="1" key="1">
    <citation type="submission" date="2014-05" db="EMBL/GenBank/DDBJ databases">
        <authorList>
            <person name="Chronopoulou M."/>
        </authorList>
    </citation>
    <scope>NUCLEOTIDE SEQUENCE</scope>
    <source>
        <tissue evidence="1">Whole organism</tissue>
    </source>
</reference>
<sequence>MMFKKFDILFIKKTVLLLKIAINC</sequence>